<dbReference type="SUPFAM" id="SSF53137">
    <property type="entry name" value="Translational machinery components"/>
    <property type="match status" value="1"/>
</dbReference>
<reference evidence="2 3" key="1">
    <citation type="submission" date="2019-11" db="EMBL/GenBank/DDBJ databases">
        <title>Comparative genomics of hydrocarbon-degrading Desulfosarcina strains.</title>
        <authorList>
            <person name="Watanabe M."/>
            <person name="Kojima H."/>
            <person name="Fukui M."/>
        </authorList>
    </citation>
    <scope>NUCLEOTIDE SEQUENCE [LARGE SCALE GENOMIC DNA]</scope>
    <source>
        <strain evidence="2 3">PP31</strain>
    </source>
</reference>
<dbReference type="OrthoDB" id="5520173at2"/>
<evidence type="ECO:0008006" key="4">
    <source>
        <dbReference type="Google" id="ProtNLM"/>
    </source>
</evidence>
<accession>A0A5K7Z4C6</accession>
<protein>
    <recommendedName>
        <fullName evidence="4">Host attachment protein</fullName>
    </recommendedName>
</protein>
<dbReference type="RefSeq" id="WP_155304490.1">
    <property type="nucleotide sequence ID" value="NZ_AP021875.1"/>
</dbReference>
<dbReference type="InterPro" id="IPR042226">
    <property type="entry name" value="eFR1_2_sf"/>
</dbReference>
<proteinExistence type="predicted"/>
<feature type="region of interest" description="Disordered" evidence="1">
    <location>
        <begin position="44"/>
        <end position="68"/>
    </location>
</feature>
<keyword evidence="3" id="KW-1185">Reference proteome</keyword>
<dbReference type="KEGG" id="dwd:DSCW_30020"/>
<evidence type="ECO:0000256" key="1">
    <source>
        <dbReference type="SAM" id="MobiDB-lite"/>
    </source>
</evidence>
<dbReference type="Proteomes" id="UP000427769">
    <property type="component" value="Chromosome"/>
</dbReference>
<dbReference type="EMBL" id="AP021875">
    <property type="protein sequence ID" value="BBO75585.1"/>
    <property type="molecule type" value="Genomic_DNA"/>
</dbReference>
<dbReference type="Gene3D" id="3.30.420.60">
    <property type="entry name" value="eRF1 domain 2"/>
    <property type="match status" value="1"/>
</dbReference>
<evidence type="ECO:0000313" key="2">
    <source>
        <dbReference type="EMBL" id="BBO75585.1"/>
    </source>
</evidence>
<organism evidence="2 3">
    <name type="scientific">Desulfosarcina widdelii</name>
    <dbReference type="NCBI Taxonomy" id="947919"/>
    <lineage>
        <taxon>Bacteria</taxon>
        <taxon>Pseudomonadati</taxon>
        <taxon>Thermodesulfobacteriota</taxon>
        <taxon>Desulfobacteria</taxon>
        <taxon>Desulfobacterales</taxon>
        <taxon>Desulfosarcinaceae</taxon>
        <taxon>Desulfosarcina</taxon>
    </lineage>
</organism>
<dbReference type="AlphaFoldDB" id="A0A5K7Z4C6"/>
<gene>
    <name evidence="2" type="ORF">DSCW_30020</name>
</gene>
<name>A0A5K7Z4C6_9BACT</name>
<sequence length="147" mass="16477">MSIYIGIWIDRRNAHIVSLSKRNPPEDGYEQAVETIASEVEPRLRLSGGSGVRGTPWGPQDVSVDSKSAARRKKQLEEYFDSVMDTIKGADRIFIMGPGETKNQLKNAINRTKALSGRVMMVETADKMTARQIAARVRDFYEIEDMG</sequence>
<evidence type="ECO:0000313" key="3">
    <source>
        <dbReference type="Proteomes" id="UP000427769"/>
    </source>
</evidence>